<proteinExistence type="predicted"/>
<dbReference type="SUPFAM" id="SSF47336">
    <property type="entry name" value="ACP-like"/>
    <property type="match status" value="1"/>
</dbReference>
<dbReference type="SUPFAM" id="SSF56801">
    <property type="entry name" value="Acetyl-CoA synthetase-like"/>
    <property type="match status" value="1"/>
</dbReference>
<dbReference type="InterPro" id="IPR045851">
    <property type="entry name" value="AMP-bd_C_sf"/>
</dbReference>
<dbReference type="InterPro" id="IPR036736">
    <property type="entry name" value="ACP-like_sf"/>
</dbReference>
<dbReference type="Pfam" id="PF00550">
    <property type="entry name" value="PP-binding"/>
    <property type="match status" value="1"/>
</dbReference>
<evidence type="ECO:0000313" key="7">
    <source>
        <dbReference type="Proteomes" id="UP000076744"/>
    </source>
</evidence>
<dbReference type="Gene3D" id="2.120.10.30">
    <property type="entry name" value="TolB, C-terminal domain"/>
    <property type="match status" value="1"/>
</dbReference>
<dbReference type="AlphaFoldDB" id="A0A168BBC8"/>
<dbReference type="InterPro" id="IPR036318">
    <property type="entry name" value="FAD-bd_PCMH-like_sf"/>
</dbReference>
<evidence type="ECO:0000256" key="1">
    <source>
        <dbReference type="ARBA" id="ARBA00022450"/>
    </source>
</evidence>
<keyword evidence="2" id="KW-0597">Phosphoprotein</keyword>
<dbReference type="SMART" id="SM00823">
    <property type="entry name" value="PKS_PP"/>
    <property type="match status" value="1"/>
</dbReference>
<protein>
    <submittedName>
        <fullName evidence="6">AMP-dependent synthetase/ligase</fullName>
    </submittedName>
</protein>
<feature type="domain" description="FAD-binding PCMH-type" evidence="5">
    <location>
        <begin position="732"/>
        <end position="903"/>
    </location>
</feature>
<comment type="caution">
    <text evidence="6">The sequence shown here is derived from an EMBL/GenBank/DDBJ whole genome shotgun (WGS) entry which is preliminary data.</text>
</comment>
<dbReference type="STRING" id="1081104.A0A168BBC8"/>
<dbReference type="PROSITE" id="PS51387">
    <property type="entry name" value="FAD_PCMH"/>
    <property type="match status" value="1"/>
</dbReference>
<dbReference type="CDD" id="cd05918">
    <property type="entry name" value="A_NRPS_SidN3_like"/>
    <property type="match status" value="1"/>
</dbReference>
<dbReference type="Proteomes" id="UP000076744">
    <property type="component" value="Unassembled WGS sequence"/>
</dbReference>
<evidence type="ECO:0000313" key="6">
    <source>
        <dbReference type="EMBL" id="OAA69881.1"/>
    </source>
</evidence>
<dbReference type="Pfam" id="PF00501">
    <property type="entry name" value="AMP-binding"/>
    <property type="match status" value="1"/>
</dbReference>
<dbReference type="FunFam" id="3.30.300.30:FF:000015">
    <property type="entry name" value="Nonribosomal peptide synthase SidD"/>
    <property type="match status" value="1"/>
</dbReference>
<dbReference type="InterPro" id="IPR009081">
    <property type="entry name" value="PP-bd_ACP"/>
</dbReference>
<evidence type="ECO:0000256" key="2">
    <source>
        <dbReference type="ARBA" id="ARBA00022553"/>
    </source>
</evidence>
<dbReference type="EMBL" id="AZHB01000005">
    <property type="protein sequence ID" value="OAA69881.1"/>
    <property type="molecule type" value="Genomic_DNA"/>
</dbReference>
<dbReference type="OrthoDB" id="416786at2759"/>
<dbReference type="InterPro" id="IPR006094">
    <property type="entry name" value="Oxid_FAD_bind_N"/>
</dbReference>
<dbReference type="PROSITE" id="PS50075">
    <property type="entry name" value="CARRIER"/>
    <property type="match status" value="1"/>
</dbReference>
<gene>
    <name evidence="6" type="ORF">ISF_03151</name>
</gene>
<dbReference type="PANTHER" id="PTHR45527:SF12">
    <property type="entry name" value="NONRIBOSOMAL PEPTIDE SYNTHETASE IVOA"/>
    <property type="match status" value="1"/>
</dbReference>
<keyword evidence="1" id="KW-0596">Phosphopantetheine</keyword>
<evidence type="ECO:0000256" key="3">
    <source>
        <dbReference type="ARBA" id="ARBA00022598"/>
    </source>
</evidence>
<keyword evidence="7" id="KW-1185">Reference proteome</keyword>
<dbReference type="GO" id="GO:0005737">
    <property type="term" value="C:cytoplasm"/>
    <property type="evidence" value="ECO:0007669"/>
    <property type="project" value="TreeGrafter"/>
</dbReference>
<dbReference type="Gene3D" id="3.30.465.10">
    <property type="match status" value="1"/>
</dbReference>
<evidence type="ECO:0000259" key="4">
    <source>
        <dbReference type="PROSITE" id="PS50075"/>
    </source>
</evidence>
<dbReference type="GO" id="GO:0071949">
    <property type="term" value="F:FAD binding"/>
    <property type="evidence" value="ECO:0007669"/>
    <property type="project" value="InterPro"/>
</dbReference>
<dbReference type="Gene3D" id="1.10.1200.10">
    <property type="entry name" value="ACP-like"/>
    <property type="match status" value="1"/>
</dbReference>
<dbReference type="GO" id="GO:0016874">
    <property type="term" value="F:ligase activity"/>
    <property type="evidence" value="ECO:0007669"/>
    <property type="project" value="UniProtKB-KW"/>
</dbReference>
<dbReference type="InterPro" id="IPR000873">
    <property type="entry name" value="AMP-dep_synth/lig_dom"/>
</dbReference>
<dbReference type="InterPro" id="IPR016166">
    <property type="entry name" value="FAD-bd_PCMH"/>
</dbReference>
<sequence length="1163" mass="126802">MVPLCFEKSKWVAVAILAVAKAGSAFILLDPSHPTERLAWICKNAQASVLLCSKDMAALAAKLGCQHVVQVDENSSRENQASLTTQVHHPIQALPSNALCALYTSGSTGTPKGVVIEHSAFATQVTALGLHFHLGRQSRIFQFASHAFDVTAADYVFGLALGGCVCVPNEADSRDNLAKAIRDRRANWTFLTPSVARTLTPSAVPDLNTLVIGGESAKGIDFTVWSGAVRLVYVYGPAEGTVYCTVQPKTQPGANPVNIGSAASSACWLVEPANPEKLVAIGAVGELVIEGPIVGRGYMGEDLGGSPFIPPPKWLRAMPRSESPGRLYRTGDLMRYSPDGDGSLEFVGRKDRQVKLRGQRMELAEIEHQVARHFPATTDAIVEIIAPENSDSQRLLAAFIWDASNVAGKRSSNNQGTLSTSAMFAVPDEEFQSRASIAEVALRKSLPPFMIPSLFVPLKQFPLGPTGKVDRRLIKDKACSLLRRELNIYRGFCSSRMRPPSNTSESKIHQLVADVLGRDRGDIGMNDDFFQLGGDSISAMVLSARAMDMDLKLSAADILGHPRLCDMADLAIQKSTERCLPTEQLSLPEPFSLLPANYHHNTLMQEVVKGRYFDQWKVLEARRHSRRSSGLPVTVSHGGIPDDFALSEQGVGYIAGLTDNVVFMTATSAAFGRNGDDHILYVTTGGETANMTGFHGNGKVMAVEVCAKLALQHEFETVFPQDDNLVVWDAKQQVHSACRVLPNSAADVAVILRTVIDYDCNFSVKSGGHSRDPNDSISVGGVTIDLQQIRTAEVSVDRSRARLGSGHVLHSLYTALEAYNLTAMGGRVADVGVGGFTLGGGFSRLSPQHGLAMDNVLEYELVLPNATIAIVNEHSHPDLYFSLRGGMNNFGIVTHFTARVFPQGQVYGGSRIYSSDKQDLLIKESVELTTTWKNDTLMAFYYSFDYDPLKDDFTMTINQEYAEAKLDPLPFAKLNEIPYQSSNLRVDWVSNFSKDGVSPPGGRNLYATITHNPSADLERHLQDIVVEEAKAISRGTIFRPTLVSQPIYEASLRSGEQRGGSASRIHSQGPLTVALLIVEWESAELDDTMEQFADNWVRRATKAAEEAGKLNPWLYINYASKQQDPFAGYGVENAARLKRIQAEVDPRGTFTSQGLCQGYFKLN</sequence>
<dbReference type="Gene3D" id="3.40.50.12780">
    <property type="entry name" value="N-terminal domain of ligase-like"/>
    <property type="match status" value="1"/>
</dbReference>
<name>A0A168BBC8_CORFA</name>
<evidence type="ECO:0000259" key="5">
    <source>
        <dbReference type="PROSITE" id="PS51387"/>
    </source>
</evidence>
<dbReference type="GO" id="GO:0043041">
    <property type="term" value="P:amino acid activation for nonribosomal peptide biosynthetic process"/>
    <property type="evidence" value="ECO:0007669"/>
    <property type="project" value="TreeGrafter"/>
</dbReference>
<dbReference type="GO" id="GO:0044550">
    <property type="term" value="P:secondary metabolite biosynthetic process"/>
    <property type="evidence" value="ECO:0007669"/>
    <property type="project" value="TreeGrafter"/>
</dbReference>
<organism evidence="6 7">
    <name type="scientific">Cordyceps fumosorosea (strain ARSEF 2679)</name>
    <name type="common">Isaria fumosorosea</name>
    <dbReference type="NCBI Taxonomy" id="1081104"/>
    <lineage>
        <taxon>Eukaryota</taxon>
        <taxon>Fungi</taxon>
        <taxon>Dikarya</taxon>
        <taxon>Ascomycota</taxon>
        <taxon>Pezizomycotina</taxon>
        <taxon>Sordariomycetes</taxon>
        <taxon>Hypocreomycetidae</taxon>
        <taxon>Hypocreales</taxon>
        <taxon>Cordycipitaceae</taxon>
        <taxon>Cordyceps</taxon>
    </lineage>
</organism>
<dbReference type="InterPro" id="IPR016169">
    <property type="entry name" value="FAD-bd_PCMH_sub2"/>
</dbReference>
<reference evidence="6 7" key="1">
    <citation type="journal article" date="2016" name="Genome Biol. Evol.">
        <title>Divergent and convergent evolution of fungal pathogenicity.</title>
        <authorList>
            <person name="Shang Y."/>
            <person name="Xiao G."/>
            <person name="Zheng P."/>
            <person name="Cen K."/>
            <person name="Zhan S."/>
            <person name="Wang C."/>
        </authorList>
    </citation>
    <scope>NUCLEOTIDE SEQUENCE [LARGE SCALE GENOMIC DNA]</scope>
    <source>
        <strain evidence="6 7">ARSEF 2679</strain>
    </source>
</reference>
<dbReference type="GeneID" id="30019443"/>
<dbReference type="GO" id="GO:0031177">
    <property type="term" value="F:phosphopantetheine binding"/>
    <property type="evidence" value="ECO:0007669"/>
    <property type="project" value="InterPro"/>
</dbReference>
<dbReference type="PANTHER" id="PTHR45527">
    <property type="entry name" value="NONRIBOSOMAL PEPTIDE SYNTHETASE"/>
    <property type="match status" value="1"/>
</dbReference>
<dbReference type="SUPFAM" id="SSF56176">
    <property type="entry name" value="FAD-binding/transporter-associated domain-like"/>
    <property type="match status" value="1"/>
</dbReference>
<dbReference type="RefSeq" id="XP_018706485.1">
    <property type="nucleotide sequence ID" value="XM_018846757.1"/>
</dbReference>
<dbReference type="Gene3D" id="3.30.300.30">
    <property type="match status" value="1"/>
</dbReference>
<dbReference type="InterPro" id="IPR011042">
    <property type="entry name" value="6-blade_b-propeller_TolB-like"/>
</dbReference>
<dbReference type="InterPro" id="IPR020806">
    <property type="entry name" value="PKS_PP-bd"/>
</dbReference>
<dbReference type="Pfam" id="PF01565">
    <property type="entry name" value="FAD_binding_4"/>
    <property type="match status" value="1"/>
</dbReference>
<dbReference type="InterPro" id="IPR042099">
    <property type="entry name" value="ANL_N_sf"/>
</dbReference>
<keyword evidence="3 6" id="KW-0436">Ligase</keyword>
<feature type="domain" description="Carrier" evidence="4">
    <location>
        <begin position="499"/>
        <end position="575"/>
    </location>
</feature>
<accession>A0A168BBC8</accession>